<dbReference type="STRING" id="1121279.SAMN02745887_02635"/>
<sequence length="288" mass="31185">MTHLPIEARQAPHQHGLLRSLMLMAWMVEARDPYTGGHLWRVARMAEELGRSLGLPDKEIRRIALAGFLHDIGKIGVPDAVLRKPGKLDNDEYAVIKTHPTIGQRILAEHPLAHLVMDVVFHHHETPDGLGYPMGLVGTTIPLDARLVGICDAFDAMTSTRPYRQGMPIAKALAVIANAAGTQFDAELARHFVALGETGVFDHIVGHSDEGIPLGVCVSCGPVIQRNRTTQPGEHADCPACNARYLWQESGGGLHAAHIGQTHGSQSLPLPDTSLLSTLLDAWTPLLV</sequence>
<evidence type="ECO:0000313" key="3">
    <source>
        <dbReference type="Proteomes" id="UP000186513"/>
    </source>
</evidence>
<evidence type="ECO:0000313" key="2">
    <source>
        <dbReference type="EMBL" id="SFZ77838.1"/>
    </source>
</evidence>
<protein>
    <submittedName>
        <fullName evidence="2">HDIG domain-containing protein</fullName>
    </submittedName>
</protein>
<dbReference type="PANTHER" id="PTHR43155:SF2">
    <property type="entry name" value="CYCLIC DI-GMP PHOSPHODIESTERASE PA4108"/>
    <property type="match status" value="1"/>
</dbReference>
<dbReference type="RefSeq" id="WP_072429134.1">
    <property type="nucleotide sequence ID" value="NZ_FPKR01000010.1"/>
</dbReference>
<dbReference type="GO" id="GO:0008081">
    <property type="term" value="F:phosphoric diester hydrolase activity"/>
    <property type="evidence" value="ECO:0007669"/>
    <property type="project" value="UniProtKB-ARBA"/>
</dbReference>
<dbReference type="Gene3D" id="1.10.3210.10">
    <property type="entry name" value="Hypothetical protein af1432"/>
    <property type="match status" value="1"/>
</dbReference>
<dbReference type="SUPFAM" id="SSF109604">
    <property type="entry name" value="HD-domain/PDEase-like"/>
    <property type="match status" value="1"/>
</dbReference>
<name>A0A1K2HM21_9NEIS</name>
<gene>
    <name evidence="2" type="ORF">SAMN02745887_02635</name>
</gene>
<dbReference type="EMBL" id="FPKR01000010">
    <property type="protein sequence ID" value="SFZ77838.1"/>
    <property type="molecule type" value="Genomic_DNA"/>
</dbReference>
<dbReference type="OrthoDB" id="9774747at2"/>
<organism evidence="2 3">
    <name type="scientific">Chitinimonas taiwanensis DSM 18899</name>
    <dbReference type="NCBI Taxonomy" id="1121279"/>
    <lineage>
        <taxon>Bacteria</taxon>
        <taxon>Pseudomonadati</taxon>
        <taxon>Pseudomonadota</taxon>
        <taxon>Betaproteobacteria</taxon>
        <taxon>Neisseriales</taxon>
        <taxon>Chitinibacteraceae</taxon>
        <taxon>Chitinimonas</taxon>
    </lineage>
</organism>
<accession>A0A1K2HM21</accession>
<dbReference type="Proteomes" id="UP000186513">
    <property type="component" value="Unassembled WGS sequence"/>
</dbReference>
<dbReference type="InterPro" id="IPR003607">
    <property type="entry name" value="HD/PDEase_dom"/>
</dbReference>
<dbReference type="InterPro" id="IPR037522">
    <property type="entry name" value="HD_GYP_dom"/>
</dbReference>
<evidence type="ECO:0000259" key="1">
    <source>
        <dbReference type="PROSITE" id="PS51832"/>
    </source>
</evidence>
<reference evidence="2 3" key="1">
    <citation type="submission" date="2016-11" db="EMBL/GenBank/DDBJ databases">
        <authorList>
            <person name="Jaros S."/>
            <person name="Januszkiewicz K."/>
            <person name="Wedrychowicz H."/>
        </authorList>
    </citation>
    <scope>NUCLEOTIDE SEQUENCE [LARGE SCALE GENOMIC DNA]</scope>
    <source>
        <strain evidence="2 3">DSM 18899</strain>
    </source>
</reference>
<keyword evidence="3" id="KW-1185">Reference proteome</keyword>
<proteinExistence type="predicted"/>
<dbReference type="PANTHER" id="PTHR43155">
    <property type="entry name" value="CYCLIC DI-GMP PHOSPHODIESTERASE PA4108-RELATED"/>
    <property type="match status" value="1"/>
</dbReference>
<dbReference type="CDD" id="cd00077">
    <property type="entry name" value="HDc"/>
    <property type="match status" value="1"/>
</dbReference>
<feature type="domain" description="HD-GYP" evidence="1">
    <location>
        <begin position="13"/>
        <end position="208"/>
    </location>
</feature>
<dbReference type="PROSITE" id="PS51832">
    <property type="entry name" value="HD_GYP"/>
    <property type="match status" value="1"/>
</dbReference>
<dbReference type="AlphaFoldDB" id="A0A1K2HM21"/>
<dbReference type="SMART" id="SM00471">
    <property type="entry name" value="HDc"/>
    <property type="match status" value="1"/>
</dbReference>
<dbReference type="Pfam" id="PF13487">
    <property type="entry name" value="HD_5"/>
    <property type="match status" value="1"/>
</dbReference>